<proteinExistence type="predicted"/>
<organism evidence="1 2">
    <name type="scientific">Hygrophoropsis aurantiaca</name>
    <dbReference type="NCBI Taxonomy" id="72124"/>
    <lineage>
        <taxon>Eukaryota</taxon>
        <taxon>Fungi</taxon>
        <taxon>Dikarya</taxon>
        <taxon>Basidiomycota</taxon>
        <taxon>Agaricomycotina</taxon>
        <taxon>Agaricomycetes</taxon>
        <taxon>Agaricomycetidae</taxon>
        <taxon>Boletales</taxon>
        <taxon>Coniophorineae</taxon>
        <taxon>Hygrophoropsidaceae</taxon>
        <taxon>Hygrophoropsis</taxon>
    </lineage>
</organism>
<dbReference type="Proteomes" id="UP000790377">
    <property type="component" value="Unassembled WGS sequence"/>
</dbReference>
<protein>
    <submittedName>
        <fullName evidence="1">Uncharacterized protein</fullName>
    </submittedName>
</protein>
<gene>
    <name evidence="1" type="ORF">BJ138DRAFT_1118257</name>
</gene>
<evidence type="ECO:0000313" key="2">
    <source>
        <dbReference type="Proteomes" id="UP000790377"/>
    </source>
</evidence>
<accession>A0ACB7ZY65</accession>
<name>A0ACB7ZY65_9AGAM</name>
<reference evidence="1" key="1">
    <citation type="journal article" date="2021" name="New Phytol.">
        <title>Evolutionary innovations through gain and loss of genes in the ectomycorrhizal Boletales.</title>
        <authorList>
            <person name="Wu G."/>
            <person name="Miyauchi S."/>
            <person name="Morin E."/>
            <person name="Kuo A."/>
            <person name="Drula E."/>
            <person name="Varga T."/>
            <person name="Kohler A."/>
            <person name="Feng B."/>
            <person name="Cao Y."/>
            <person name="Lipzen A."/>
            <person name="Daum C."/>
            <person name="Hundley H."/>
            <person name="Pangilinan J."/>
            <person name="Johnson J."/>
            <person name="Barry K."/>
            <person name="LaButti K."/>
            <person name="Ng V."/>
            <person name="Ahrendt S."/>
            <person name="Min B."/>
            <person name="Choi I.G."/>
            <person name="Park H."/>
            <person name="Plett J.M."/>
            <person name="Magnuson J."/>
            <person name="Spatafora J.W."/>
            <person name="Nagy L.G."/>
            <person name="Henrissat B."/>
            <person name="Grigoriev I.V."/>
            <person name="Yang Z.L."/>
            <person name="Xu J."/>
            <person name="Martin F.M."/>
        </authorList>
    </citation>
    <scope>NUCLEOTIDE SEQUENCE</scope>
    <source>
        <strain evidence="1">ATCC 28755</strain>
    </source>
</reference>
<dbReference type="EMBL" id="MU268145">
    <property type="protein sequence ID" value="KAH7905673.1"/>
    <property type="molecule type" value="Genomic_DNA"/>
</dbReference>
<sequence length="157" mass="17149">MSARSLIPQSMRSAITATTPPPSLLPPLSPLFCPLATFTFPSGMLMHCSYVPGTDLHDLWELNYLNLIDVRQVMAELIAPLENIAAEDSICRAVSCLALGTSPPPLLWDLHLTKQGYLLMLMAKSPFKLFWVDNHWPITGLPTPAVGSTNHQAGEPS</sequence>
<comment type="caution">
    <text evidence="1">The sequence shown here is derived from an EMBL/GenBank/DDBJ whole genome shotgun (WGS) entry which is preliminary data.</text>
</comment>
<evidence type="ECO:0000313" key="1">
    <source>
        <dbReference type="EMBL" id="KAH7905673.1"/>
    </source>
</evidence>
<keyword evidence="2" id="KW-1185">Reference proteome</keyword>